<dbReference type="Proteomes" id="UP000305398">
    <property type="component" value="Chromosome"/>
</dbReference>
<dbReference type="Pfam" id="PF00106">
    <property type="entry name" value="adh_short"/>
    <property type="match status" value="1"/>
</dbReference>
<evidence type="ECO:0000313" key="2">
    <source>
        <dbReference type="EMBL" id="QDA61783.1"/>
    </source>
</evidence>
<dbReference type="SUPFAM" id="SSF51735">
    <property type="entry name" value="NAD(P)-binding Rossmann-fold domains"/>
    <property type="match status" value="1"/>
</dbReference>
<sequence length="293" mass="31740">MAGSLAPLTLRDKTAIVTGASSGLGLVTARELARRGARVALVCRNPDKAEQARAYIEQVIGPEAKLDILLCDLSLIANVRALADDIKSRYDKVDILVNNAGIMPGQFTLTSEGHELSWATNHLAPFALTNLLLPLMLEAKQARIITVASDTYRLGQIEFSQEARNAPDKYSSLTAYCDSKLANILFTNELSHRLELTGITANCLHPGMVNTGLINPNSSLLMKALWWIAKPFMISPERGARTSIYLAASPDVASISGKYFKGSKVTTPSAAAQNRLDATRLWRISEEETGISA</sequence>
<evidence type="ECO:0000313" key="3">
    <source>
        <dbReference type="Proteomes" id="UP000305398"/>
    </source>
</evidence>
<proteinExistence type="predicted"/>
<dbReference type="PANTHER" id="PTHR43157">
    <property type="entry name" value="PHOSPHATIDYLINOSITOL-GLYCAN BIOSYNTHESIS CLASS F PROTEIN-RELATED"/>
    <property type="match status" value="1"/>
</dbReference>
<dbReference type="EMBL" id="CP040896">
    <property type="protein sequence ID" value="QDA61783.1"/>
    <property type="molecule type" value="Genomic_DNA"/>
</dbReference>
<dbReference type="Gene3D" id="3.40.50.720">
    <property type="entry name" value="NAD(P)-binding Rossmann-like Domain"/>
    <property type="match status" value="1"/>
</dbReference>
<keyword evidence="3" id="KW-1185">Reference proteome</keyword>
<name>A0A5B8A561_9BACT</name>
<gene>
    <name evidence="2" type="ORF">FHG12_17525</name>
</gene>
<dbReference type="KEGG" id="hyj:FHG12_17525"/>
<dbReference type="InterPro" id="IPR002347">
    <property type="entry name" value="SDR_fam"/>
</dbReference>
<evidence type="ECO:0000256" key="1">
    <source>
        <dbReference type="ARBA" id="ARBA00023002"/>
    </source>
</evidence>
<accession>A0A5B8A561</accession>
<dbReference type="AlphaFoldDB" id="A0A5B8A561"/>
<protein>
    <submittedName>
        <fullName evidence="2">SDR family oxidoreductase</fullName>
    </submittedName>
</protein>
<dbReference type="PANTHER" id="PTHR43157:SF31">
    <property type="entry name" value="PHOSPHATIDYLINOSITOL-GLYCAN BIOSYNTHESIS CLASS F PROTEIN"/>
    <property type="match status" value="1"/>
</dbReference>
<dbReference type="GO" id="GO:0016491">
    <property type="term" value="F:oxidoreductase activity"/>
    <property type="evidence" value="ECO:0007669"/>
    <property type="project" value="UniProtKB-KW"/>
</dbReference>
<keyword evidence="1" id="KW-0560">Oxidoreductase</keyword>
<dbReference type="OrthoDB" id="597510at2"/>
<organism evidence="2 3">
    <name type="scientific">Hymenobacter jejuensis</name>
    <dbReference type="NCBI Taxonomy" id="2502781"/>
    <lineage>
        <taxon>Bacteria</taxon>
        <taxon>Pseudomonadati</taxon>
        <taxon>Bacteroidota</taxon>
        <taxon>Cytophagia</taxon>
        <taxon>Cytophagales</taxon>
        <taxon>Hymenobacteraceae</taxon>
        <taxon>Hymenobacter</taxon>
    </lineage>
</organism>
<dbReference type="PRINTS" id="PR00081">
    <property type="entry name" value="GDHRDH"/>
</dbReference>
<dbReference type="RefSeq" id="WP_139516957.1">
    <property type="nucleotide sequence ID" value="NZ_CP040896.1"/>
</dbReference>
<reference evidence="2 3" key="1">
    <citation type="submission" date="2019-06" db="EMBL/GenBank/DDBJ databases">
        <authorList>
            <person name="Srinivasan S."/>
        </authorList>
    </citation>
    <scope>NUCLEOTIDE SEQUENCE [LARGE SCALE GENOMIC DNA]</scope>
    <source>
        <strain evidence="2 3">17J68-5</strain>
    </source>
</reference>
<dbReference type="InterPro" id="IPR036291">
    <property type="entry name" value="NAD(P)-bd_dom_sf"/>
</dbReference>
<dbReference type="CDD" id="cd05327">
    <property type="entry name" value="retinol-DH_like_SDR_c_like"/>
    <property type="match status" value="1"/>
</dbReference>